<protein>
    <submittedName>
        <fullName evidence="10">ABC transporter permease</fullName>
    </submittedName>
</protein>
<feature type="transmembrane region" description="Helical" evidence="7">
    <location>
        <begin position="155"/>
        <end position="174"/>
    </location>
</feature>
<dbReference type="RefSeq" id="WP_202989478.1">
    <property type="nucleotide sequence ID" value="NZ_JAENHO010000001.1"/>
</dbReference>
<evidence type="ECO:0000256" key="4">
    <source>
        <dbReference type="ARBA" id="ARBA00022692"/>
    </source>
</evidence>
<dbReference type="InterPro" id="IPR035906">
    <property type="entry name" value="MetI-like_sf"/>
</dbReference>
<evidence type="ECO:0000313" key="11">
    <source>
        <dbReference type="Proteomes" id="UP000598996"/>
    </source>
</evidence>
<keyword evidence="2 7" id="KW-0813">Transport</keyword>
<evidence type="ECO:0000259" key="9">
    <source>
        <dbReference type="PROSITE" id="PS50928"/>
    </source>
</evidence>
<dbReference type="Proteomes" id="UP000598996">
    <property type="component" value="Unassembled WGS sequence"/>
</dbReference>
<dbReference type="InterPro" id="IPR000515">
    <property type="entry name" value="MetI-like"/>
</dbReference>
<accession>A0ABS1VEU6</accession>
<dbReference type="SUPFAM" id="SSF161098">
    <property type="entry name" value="MetI-like"/>
    <property type="match status" value="1"/>
</dbReference>
<feature type="region of interest" description="Disordered" evidence="8">
    <location>
        <begin position="1"/>
        <end position="22"/>
    </location>
</feature>
<feature type="domain" description="ABC transmembrane type-1" evidence="9">
    <location>
        <begin position="89"/>
        <end position="272"/>
    </location>
</feature>
<dbReference type="CDD" id="cd06261">
    <property type="entry name" value="TM_PBP2"/>
    <property type="match status" value="1"/>
</dbReference>
<gene>
    <name evidence="10" type="ORF">JKJ07_02355</name>
</gene>
<keyword evidence="11" id="KW-1185">Reference proteome</keyword>
<dbReference type="Pfam" id="PF00528">
    <property type="entry name" value="BPD_transp_1"/>
    <property type="match status" value="1"/>
</dbReference>
<feature type="compositionally biased region" description="Basic and acidic residues" evidence="8">
    <location>
        <begin position="1"/>
        <end position="20"/>
    </location>
</feature>
<evidence type="ECO:0000256" key="5">
    <source>
        <dbReference type="ARBA" id="ARBA00022989"/>
    </source>
</evidence>
<comment type="similarity">
    <text evidence="7">Belongs to the binding-protein-dependent transport system permease family.</text>
</comment>
<feature type="transmembrane region" description="Helical" evidence="7">
    <location>
        <begin position="251"/>
        <end position="272"/>
    </location>
</feature>
<proteinExistence type="inferred from homology"/>
<name>A0ABS1VEU6_9ACTN</name>
<keyword evidence="5 7" id="KW-1133">Transmembrane helix</keyword>
<evidence type="ECO:0000313" key="10">
    <source>
        <dbReference type="EMBL" id="MBL7253145.1"/>
    </source>
</evidence>
<keyword evidence="3" id="KW-1003">Cell membrane</keyword>
<evidence type="ECO:0000256" key="6">
    <source>
        <dbReference type="ARBA" id="ARBA00023136"/>
    </source>
</evidence>
<comment type="subcellular location">
    <subcellularLocation>
        <location evidence="1 7">Cell membrane</location>
        <topology evidence="1 7">Multi-pass membrane protein</topology>
    </subcellularLocation>
</comment>
<sequence>MTDVRREVDGGREETAKTQREVGVAETRRGVATGAAVRRWLAPGAAVVLLIAGWQAFTTLSGTDAWLLPSPADALAAGREDRAALLTNTAATAKLALAGLGAAVVIGLALAVVLHLVPLLGSALYPLLVVSQNIPTVALAPLLVVWLGFGMLPKVVVIVLVCFFPLTVATLDGLRRSDPVIADYLLMSGASRGQLFRKLELPAALPPMFSGLKIAATYSVVGAIIAEWMGADQGLGKYMIVAKSAFRADKIFVAIAVTVVLSLTVLGVVLLLERVMVKGRGRA</sequence>
<dbReference type="PROSITE" id="PS50928">
    <property type="entry name" value="ABC_TM1"/>
    <property type="match status" value="1"/>
</dbReference>
<dbReference type="PANTHER" id="PTHR30151">
    <property type="entry name" value="ALKANE SULFONATE ABC TRANSPORTER-RELATED, MEMBRANE SUBUNIT"/>
    <property type="match status" value="1"/>
</dbReference>
<dbReference type="PANTHER" id="PTHR30151:SF20">
    <property type="entry name" value="ABC TRANSPORTER PERMEASE PROTEIN HI_0355-RELATED"/>
    <property type="match status" value="1"/>
</dbReference>
<evidence type="ECO:0000256" key="2">
    <source>
        <dbReference type="ARBA" id="ARBA00022448"/>
    </source>
</evidence>
<evidence type="ECO:0000256" key="8">
    <source>
        <dbReference type="SAM" id="MobiDB-lite"/>
    </source>
</evidence>
<keyword evidence="6 7" id="KW-0472">Membrane</keyword>
<reference evidence="10 11" key="1">
    <citation type="submission" date="2021-01" db="EMBL/GenBank/DDBJ databases">
        <title>Actinoplanes sp. nov. LDG1-01 isolated from lichen.</title>
        <authorList>
            <person name="Saeng-In P."/>
            <person name="Phongsopitanun W."/>
            <person name="Kanchanasin P."/>
            <person name="Yuki M."/>
            <person name="Kudo T."/>
            <person name="Ohkuma M."/>
            <person name="Tanasupawat S."/>
        </authorList>
    </citation>
    <scope>NUCLEOTIDE SEQUENCE [LARGE SCALE GENOMIC DNA]</scope>
    <source>
        <strain evidence="10 11">LDG1-01</strain>
    </source>
</reference>
<organism evidence="10 11">
    <name type="scientific">Paractinoplanes lichenicola</name>
    <dbReference type="NCBI Taxonomy" id="2802976"/>
    <lineage>
        <taxon>Bacteria</taxon>
        <taxon>Bacillati</taxon>
        <taxon>Actinomycetota</taxon>
        <taxon>Actinomycetes</taxon>
        <taxon>Micromonosporales</taxon>
        <taxon>Micromonosporaceae</taxon>
        <taxon>Paractinoplanes</taxon>
    </lineage>
</organism>
<feature type="transmembrane region" description="Helical" evidence="7">
    <location>
        <begin position="214"/>
        <end position="231"/>
    </location>
</feature>
<evidence type="ECO:0000256" key="1">
    <source>
        <dbReference type="ARBA" id="ARBA00004651"/>
    </source>
</evidence>
<evidence type="ECO:0000256" key="7">
    <source>
        <dbReference type="RuleBase" id="RU363032"/>
    </source>
</evidence>
<dbReference type="Gene3D" id="1.10.3720.10">
    <property type="entry name" value="MetI-like"/>
    <property type="match status" value="1"/>
</dbReference>
<dbReference type="EMBL" id="JAENHO010000001">
    <property type="protein sequence ID" value="MBL7253145.1"/>
    <property type="molecule type" value="Genomic_DNA"/>
</dbReference>
<feature type="transmembrane region" description="Helical" evidence="7">
    <location>
        <begin position="95"/>
        <end position="117"/>
    </location>
</feature>
<keyword evidence="4 7" id="KW-0812">Transmembrane</keyword>
<evidence type="ECO:0000256" key="3">
    <source>
        <dbReference type="ARBA" id="ARBA00022475"/>
    </source>
</evidence>
<comment type="caution">
    <text evidence="10">The sequence shown here is derived from an EMBL/GenBank/DDBJ whole genome shotgun (WGS) entry which is preliminary data.</text>
</comment>